<proteinExistence type="predicted"/>
<dbReference type="Proteomes" id="UP000772812">
    <property type="component" value="Unassembled WGS sequence"/>
</dbReference>
<feature type="chain" id="PRO_5047052408" evidence="1">
    <location>
        <begin position="25"/>
        <end position="862"/>
    </location>
</feature>
<gene>
    <name evidence="2" type="ORF">GWK41_01105</name>
</gene>
<evidence type="ECO:0000256" key="1">
    <source>
        <dbReference type="SAM" id="SignalP"/>
    </source>
</evidence>
<accession>A0ABS1GFG7</accession>
<comment type="caution">
    <text evidence="2">The sequence shown here is derived from an EMBL/GenBank/DDBJ whole genome shotgun (WGS) entry which is preliminary data.</text>
</comment>
<keyword evidence="1" id="KW-0732">Signal</keyword>
<protein>
    <submittedName>
        <fullName evidence="2">Uncharacterized protein</fullName>
    </submittedName>
</protein>
<keyword evidence="3" id="KW-1185">Reference proteome</keyword>
<evidence type="ECO:0000313" key="2">
    <source>
        <dbReference type="EMBL" id="MBK3331660.1"/>
    </source>
</evidence>
<evidence type="ECO:0000313" key="3">
    <source>
        <dbReference type="Proteomes" id="UP000772812"/>
    </source>
</evidence>
<sequence>MRHRKRNLLAAAILAVAVSTPSMAQPQAVSDDALEEVSGQGLQVIENHNATFNGHGPLNSQNNNLDSVQMNDEAMVSSSAMYGGVLANSAVNTTANFLYDSISPPPPPPPDTDKVYSHSFLQENEATAVNHRNSADNAGVEEHTAIAVNLNKETQLVNTEPDEGVQVVIVEQDNNNNSVQLNESAMAASSGILHTNAAASAVNSGENYFVAAGVESTEGLQINSQTASNFDNYAEASGDDSIAGTGNVELSEGTQVINNGGTVLAHQNANNNDVLIGDQDNNNNSVQLNGKAQAYATFMTLKNIAKSAANNGVNVIHVTGDVVDSALTQVNDQTASNHNNTSEGPADYSVAINLNKERQVIDNGHYYGSKAANDPKAKIIDQDNNNNSVQLNDVAQASASAFIMENASTSAVNTGVNLVHIGGNSSNSYVAQENAQTSQNFNNTARGNLLAAAGNVEIGATQDINNYWTEVGYQNNNNNSVQLNGGAQREATGIIIENIANSATNAGFNLLGGGDVGDIETPSGDFSNTLFQANNQTAENHTNYAEGEDVAVAGNLNKQTQVIRNYTTDSPADLIYVHDQDNNNNSVQLNNVAQESATGVVISNLSLSAVNTGLNMMNAGNIEGSSIGQENAQVASNFKNTANGTVAIAGNAELTGSYFYKTGEMEAGQIIENIHAVIPEGEEQNNNNNSVQLNDMAQYSAQGFIIENIANSAVNVGMNIMNTGDITDSTVTQENNQTAENHTNYADAVDFALATNINKQKQYIYNCNCSSIEGEQNNNMNSVQINDGAQGSIASIVLVNAAASAANVGINMLTAGTVSGSSVTQVNTATAVNFSNTASGNTAVAGNGELSGFFMPGPIIGP</sequence>
<reference evidence="2 3" key="1">
    <citation type="journal article" date="2021" name="Syst. Appl. Microbiol.">
        <title>Persephonella atlantica sp. nov.: How to adapt to physico-chemical gradients in high temperature hydrothermal habitats.</title>
        <authorList>
            <person name="Francois D.X."/>
            <person name="Godfroy A."/>
            <person name="Mathien C."/>
            <person name="Aube J."/>
            <person name="Cathalot C."/>
            <person name="Lesongeur F."/>
            <person name="L'Haridon S."/>
            <person name="Philippon X."/>
            <person name="Roussel E.G."/>
        </authorList>
    </citation>
    <scope>NUCLEOTIDE SEQUENCE [LARGE SCALE GENOMIC DNA]</scope>
    <source>
        <strain evidence="2 3">MO1340</strain>
    </source>
</reference>
<dbReference type="EMBL" id="JAACYA010000001">
    <property type="protein sequence ID" value="MBK3331660.1"/>
    <property type="molecule type" value="Genomic_DNA"/>
</dbReference>
<dbReference type="RefSeq" id="WP_200673071.1">
    <property type="nucleotide sequence ID" value="NZ_JAACYA010000001.1"/>
</dbReference>
<feature type="signal peptide" evidence="1">
    <location>
        <begin position="1"/>
        <end position="24"/>
    </location>
</feature>
<organism evidence="2 3">
    <name type="scientific">Persephonella atlantica</name>
    <dbReference type="NCBI Taxonomy" id="2699429"/>
    <lineage>
        <taxon>Bacteria</taxon>
        <taxon>Pseudomonadati</taxon>
        <taxon>Aquificota</taxon>
        <taxon>Aquificia</taxon>
        <taxon>Aquificales</taxon>
        <taxon>Hydrogenothermaceae</taxon>
        <taxon>Persephonella</taxon>
    </lineage>
</organism>
<name>A0ABS1GFG7_9AQUI</name>